<evidence type="ECO:0000313" key="4">
    <source>
        <dbReference type="Proteomes" id="UP000573599"/>
    </source>
</evidence>
<evidence type="ECO:0000313" key="3">
    <source>
        <dbReference type="EMBL" id="NYG06657.1"/>
    </source>
</evidence>
<accession>A0A852WBJ5</accession>
<name>A0A852WBJ5_9MICO</name>
<feature type="region of interest" description="Disordered" evidence="1">
    <location>
        <begin position="626"/>
        <end position="652"/>
    </location>
</feature>
<dbReference type="InterPro" id="IPR007160">
    <property type="entry name" value="DUF362"/>
</dbReference>
<evidence type="ECO:0000256" key="1">
    <source>
        <dbReference type="SAM" id="MobiDB-lite"/>
    </source>
</evidence>
<feature type="domain" description="DUF362" evidence="2">
    <location>
        <begin position="53"/>
        <end position="232"/>
    </location>
</feature>
<reference evidence="3 4" key="1">
    <citation type="submission" date="2020-07" db="EMBL/GenBank/DDBJ databases">
        <title>Sequencing the genomes of 1000 actinobacteria strains.</title>
        <authorList>
            <person name="Klenk H.-P."/>
        </authorList>
    </citation>
    <scope>NUCLEOTIDE SEQUENCE [LARGE SCALE GENOMIC DNA]</scope>
    <source>
        <strain evidence="3 4">DSM 23987</strain>
    </source>
</reference>
<dbReference type="AlphaFoldDB" id="A0A852WBJ5"/>
<dbReference type="RefSeq" id="WP_179421107.1">
    <property type="nucleotide sequence ID" value="NZ_JACCAB010000001.1"/>
</dbReference>
<dbReference type="Proteomes" id="UP000573599">
    <property type="component" value="Unassembled WGS sequence"/>
</dbReference>
<protein>
    <recommendedName>
        <fullName evidence="2">DUF362 domain-containing protein</fullName>
    </recommendedName>
</protein>
<evidence type="ECO:0000259" key="2">
    <source>
        <dbReference type="Pfam" id="PF04015"/>
    </source>
</evidence>
<dbReference type="EMBL" id="JACCAB010000001">
    <property type="protein sequence ID" value="NYG06657.1"/>
    <property type="molecule type" value="Genomic_DNA"/>
</dbReference>
<dbReference type="Pfam" id="PF04015">
    <property type="entry name" value="DUF362"/>
    <property type="match status" value="1"/>
</dbReference>
<proteinExistence type="predicted"/>
<sequence length="652" mass="68013">MAPGVVPSRDPLACVVVRGVDADALASAASRLTSPWQGAAVVLVRLCQPTPASAAVVHAVVDLLHEAGCQPVAVGSSLHAYDRDRGHHSVAELARLAGLLGRTPRGRSYEVVDLGAELVPAPVPEASVLSGHQVSRRWAEAGSRVVVGRAVTDLVHGYAACLATLSGAAPEVAGADPADVATDLLRHLPPTLAVVDALSASVGPDGARLPKTIDSRALVVATEVLAADSACAALLGLDRSASGLVQRAILDHGTPDGRTDGLLAPLDGAHAAHPLARAAARSVAAEPRLARVLSAAIGGPDEGATSADPVLASVRGVVTPLVGAADDPVGHLPLATFLGSVATLRQGALAWATGVDKATVDRREVPLGFDPAAYPDEAFDGLPAWVEPFGALLEGVAENADGMRWRLVDGATVFEVGREIRADFDEFVARVDVAVGISLMADYVGGRRVVLPGPTGASGTPAGPGRTTSARQAERNLYLPQPNYLAAWGGEPIDVCKLELVERSADRHQLTWRTVHSPNGSAEFDDGSLTFSRKPSGTLAVVRGRQLFALPAAWAGVDLAALPELRNPLLEEAYRRFFTTTFDNLEACFEGREFRIGRPPMDPTEPLLTQSLELLLGAFSQWIGDPADPRGPASATQDQVDAHGFRHVRGQR</sequence>
<comment type="caution">
    <text evidence="3">The sequence shown here is derived from an EMBL/GenBank/DDBJ whole genome shotgun (WGS) entry which is preliminary data.</text>
</comment>
<keyword evidence="4" id="KW-1185">Reference proteome</keyword>
<gene>
    <name evidence="3" type="ORF">BJ986_001144</name>
</gene>
<organism evidence="3 4">
    <name type="scientific">Pedococcus badiiscoriae</name>
    <dbReference type="NCBI Taxonomy" id="642776"/>
    <lineage>
        <taxon>Bacteria</taxon>
        <taxon>Bacillati</taxon>
        <taxon>Actinomycetota</taxon>
        <taxon>Actinomycetes</taxon>
        <taxon>Micrococcales</taxon>
        <taxon>Intrasporangiaceae</taxon>
        <taxon>Pedococcus</taxon>
    </lineage>
</organism>